<dbReference type="RefSeq" id="WP_178367157.1">
    <property type="nucleotide sequence ID" value="NZ_JACADJ010000043.1"/>
</dbReference>
<reference evidence="1 2" key="1">
    <citation type="submission" date="2020-06" db="EMBL/GenBank/DDBJ databases">
        <title>High-quality draft genome of sulfate reducer Desulfobacter latus type strain AcrS2 isolated from marine sediment.</title>
        <authorList>
            <person name="Hoppe M."/>
            <person name="Larsen C.K."/>
            <person name="Marshall I.P.G."/>
            <person name="Schramm A."/>
            <person name="Marietou A.G."/>
        </authorList>
    </citation>
    <scope>NUCLEOTIDE SEQUENCE [LARGE SCALE GENOMIC DNA]</scope>
    <source>
        <strain evidence="1 2">AcRS2</strain>
    </source>
</reference>
<sequence length="182" mass="21489">MSIKVDIEWTWIEWNKGNTWKKNILPQLTEANINEEQLERCVYIIRVNGLFAINYPSGISPTLYIGEGNFKNRIIQHKNWFRGLIDLVGEFPFLIGICIPRVRNSYEAYKDLEAALLIEFKGIYGCAPLKNKQLETRKCDYEYQPNEEFRGAIMIGKGVRYYWAIEPMRSNDFYDDYFQTCD</sequence>
<dbReference type="AlphaFoldDB" id="A0A850SX23"/>
<name>A0A850SX23_9BACT</name>
<dbReference type="Proteomes" id="UP000553343">
    <property type="component" value="Unassembled WGS sequence"/>
</dbReference>
<keyword evidence="2" id="KW-1185">Reference proteome</keyword>
<proteinExistence type="predicted"/>
<evidence type="ECO:0000313" key="2">
    <source>
        <dbReference type="Proteomes" id="UP000553343"/>
    </source>
</evidence>
<organism evidence="1 2">
    <name type="scientific">Desulfobacter latus</name>
    <dbReference type="NCBI Taxonomy" id="2292"/>
    <lineage>
        <taxon>Bacteria</taxon>
        <taxon>Pseudomonadati</taxon>
        <taxon>Thermodesulfobacteriota</taxon>
        <taxon>Desulfobacteria</taxon>
        <taxon>Desulfobacterales</taxon>
        <taxon>Desulfobacteraceae</taxon>
        <taxon>Desulfobacter</taxon>
    </lineage>
</organism>
<accession>A0A850SX23</accession>
<dbReference type="EMBL" id="JACADJ010000043">
    <property type="protein sequence ID" value="NWH05699.1"/>
    <property type="molecule type" value="Genomic_DNA"/>
</dbReference>
<protein>
    <recommendedName>
        <fullName evidence="3">GIY-YIG domain-containing protein</fullName>
    </recommendedName>
</protein>
<evidence type="ECO:0000313" key="1">
    <source>
        <dbReference type="EMBL" id="NWH05699.1"/>
    </source>
</evidence>
<gene>
    <name evidence="1" type="ORF">HXW94_12005</name>
</gene>
<comment type="caution">
    <text evidence="1">The sequence shown here is derived from an EMBL/GenBank/DDBJ whole genome shotgun (WGS) entry which is preliminary data.</text>
</comment>
<evidence type="ECO:0008006" key="3">
    <source>
        <dbReference type="Google" id="ProtNLM"/>
    </source>
</evidence>